<evidence type="ECO:0000313" key="2">
    <source>
        <dbReference type="Proteomes" id="UP000324800"/>
    </source>
</evidence>
<sequence length="192" mass="23424">MKIWSNQPSFEEWRKHKKDTEDKWIGAEENINGDKFPEFVVRDEKGFIQSADGLRITIPIKRQRVTKYFIENPTKAERQQKYYKYWKEEDKPADGYRYFIKHFLSPFLKERGYTVAQVYSVIEDIIWKGIFKLQKKKRDAKRRYEQEQYDNAMAKIRARKVPKFSERKSLENARLLPYEFENDLDDYIIENE</sequence>
<dbReference type="Proteomes" id="UP000324800">
    <property type="component" value="Unassembled WGS sequence"/>
</dbReference>
<reference evidence="1 2" key="1">
    <citation type="submission" date="2019-03" db="EMBL/GenBank/DDBJ databases">
        <title>Single cell metagenomics reveals metabolic interactions within the superorganism composed of flagellate Streblomastix strix and complex community of Bacteroidetes bacteria on its surface.</title>
        <authorList>
            <person name="Treitli S.C."/>
            <person name="Kolisko M."/>
            <person name="Husnik F."/>
            <person name="Keeling P."/>
            <person name="Hampl V."/>
        </authorList>
    </citation>
    <scope>NUCLEOTIDE SEQUENCE [LARGE SCALE GENOMIC DNA]</scope>
    <source>
        <strain evidence="1">ST1C</strain>
    </source>
</reference>
<dbReference type="AlphaFoldDB" id="A0A5J4WEX2"/>
<gene>
    <name evidence="1" type="ORF">EZS28_011209</name>
</gene>
<dbReference type="EMBL" id="SNRW01002288">
    <property type="protein sequence ID" value="KAA6393263.1"/>
    <property type="molecule type" value="Genomic_DNA"/>
</dbReference>
<protein>
    <submittedName>
        <fullName evidence="1">Uncharacterized protein</fullName>
    </submittedName>
</protein>
<name>A0A5J4WEX2_9EUKA</name>
<accession>A0A5J4WEX2</accession>
<comment type="caution">
    <text evidence="1">The sequence shown here is derived from an EMBL/GenBank/DDBJ whole genome shotgun (WGS) entry which is preliminary data.</text>
</comment>
<proteinExistence type="predicted"/>
<evidence type="ECO:0000313" key="1">
    <source>
        <dbReference type="EMBL" id="KAA6393263.1"/>
    </source>
</evidence>
<organism evidence="1 2">
    <name type="scientific">Streblomastix strix</name>
    <dbReference type="NCBI Taxonomy" id="222440"/>
    <lineage>
        <taxon>Eukaryota</taxon>
        <taxon>Metamonada</taxon>
        <taxon>Preaxostyla</taxon>
        <taxon>Oxymonadida</taxon>
        <taxon>Streblomastigidae</taxon>
        <taxon>Streblomastix</taxon>
    </lineage>
</organism>